<accession>A0ABP8ZNJ8</accession>
<keyword evidence="1" id="KW-1133">Transmembrane helix</keyword>
<gene>
    <name evidence="2" type="ORF">GCM10023350_53030</name>
</gene>
<keyword evidence="1" id="KW-0812">Transmembrane</keyword>
<reference evidence="3" key="1">
    <citation type="journal article" date="2019" name="Int. J. Syst. Evol. Microbiol.">
        <title>The Global Catalogue of Microorganisms (GCM) 10K type strain sequencing project: providing services to taxonomists for standard genome sequencing and annotation.</title>
        <authorList>
            <consortium name="The Broad Institute Genomics Platform"/>
            <consortium name="The Broad Institute Genome Sequencing Center for Infectious Disease"/>
            <person name="Wu L."/>
            <person name="Ma J."/>
        </authorList>
    </citation>
    <scope>NUCLEOTIDE SEQUENCE [LARGE SCALE GENOMIC DNA]</scope>
    <source>
        <strain evidence="3">JCM 18532</strain>
    </source>
</reference>
<proteinExistence type="predicted"/>
<keyword evidence="1" id="KW-0472">Membrane</keyword>
<evidence type="ECO:0008006" key="4">
    <source>
        <dbReference type="Google" id="ProtNLM"/>
    </source>
</evidence>
<dbReference type="RefSeq" id="WP_345530169.1">
    <property type="nucleotide sequence ID" value="NZ_BAABKN010000041.1"/>
</dbReference>
<evidence type="ECO:0000256" key="1">
    <source>
        <dbReference type="SAM" id="Phobius"/>
    </source>
</evidence>
<organism evidence="2 3">
    <name type="scientific">Nocardioides endophyticus</name>
    <dbReference type="NCBI Taxonomy" id="1353775"/>
    <lineage>
        <taxon>Bacteria</taxon>
        <taxon>Bacillati</taxon>
        <taxon>Actinomycetota</taxon>
        <taxon>Actinomycetes</taxon>
        <taxon>Propionibacteriales</taxon>
        <taxon>Nocardioidaceae</taxon>
        <taxon>Nocardioides</taxon>
    </lineage>
</organism>
<comment type="caution">
    <text evidence="2">The sequence shown here is derived from an EMBL/GenBank/DDBJ whole genome shotgun (WGS) entry which is preliminary data.</text>
</comment>
<name>A0ABP8ZNJ8_9ACTN</name>
<evidence type="ECO:0000313" key="3">
    <source>
        <dbReference type="Proteomes" id="UP001499882"/>
    </source>
</evidence>
<protein>
    <recommendedName>
        <fullName evidence="4">ABC transporter permease</fullName>
    </recommendedName>
</protein>
<feature type="transmembrane region" description="Helical" evidence="1">
    <location>
        <begin position="101"/>
        <end position="120"/>
    </location>
</feature>
<evidence type="ECO:0000313" key="2">
    <source>
        <dbReference type="EMBL" id="GAA4760191.1"/>
    </source>
</evidence>
<dbReference type="Proteomes" id="UP001499882">
    <property type="component" value="Unassembled WGS sequence"/>
</dbReference>
<dbReference type="EMBL" id="BAABKN010000041">
    <property type="protein sequence ID" value="GAA4760191.1"/>
    <property type="molecule type" value="Genomic_DNA"/>
</dbReference>
<sequence>MTEQPHPPIGAAAYLNLATRMFGPGFSGEGTLSVIASTQIHGSDHASITETATISAAGVVASKPVGAQVWTFLARLSPGQLLAVYVYLQANSVVGLQDPEALMYSVLLTLPFVALVVRAINQRR</sequence>
<keyword evidence="3" id="KW-1185">Reference proteome</keyword>